<dbReference type="InterPro" id="IPR007213">
    <property type="entry name" value="Ppm1/Ppm2/Tcmp"/>
</dbReference>
<evidence type="ECO:0000256" key="4">
    <source>
        <dbReference type="ARBA" id="ARBA00017497"/>
    </source>
</evidence>
<proteinExistence type="inferred from homology"/>
<dbReference type="Proteomes" id="UP000000689">
    <property type="component" value="Chromosome 8"/>
</dbReference>
<protein>
    <recommendedName>
        <fullName evidence="4 8">Leucine carboxyl methyltransferase 1</fullName>
        <ecNumber evidence="3 8">2.1.1.233</ecNumber>
    </recommendedName>
</protein>
<dbReference type="OMA" id="IIYEPIR"/>
<evidence type="ECO:0000313" key="11">
    <source>
        <dbReference type="Proteomes" id="UP000000689"/>
    </source>
</evidence>
<comment type="function">
    <text evidence="8">Methylates the carboxyl group of the C-terminal leucine residue of protein phosphatase 2A catalytic subunits to form alpha-leucine ester residues.</text>
</comment>
<dbReference type="PANTHER" id="PTHR13600:SF21">
    <property type="entry name" value="LEUCINE CARBOXYL METHYLTRANSFERASE 1"/>
    <property type="match status" value="1"/>
</dbReference>
<dbReference type="AlphaFoldDB" id="G0WEY3"/>
<sequence length="304" mass="35309">MYYSEYLKTLKQFSRRVFGKINRNITTSFPVMNYGTYLRTISIDYHIEQFLLKCSKLNEKAQIINLGCGSDLRMINLLNYNYKDQIAKFIDVDFDESIKLKDEIISNNESLKISLDASISTNKYHIAPSDLKDAGKTISMLTNVTNAKLPTLIITECVLCYMSQQDSQNLIDSIMNLYESGTWISYDPIGGGDDDMSDQKNKSHGNDRFGIIMQSNLRESRNLEMPTLMTFNSKEKYSQRWNKSVIDNKVDIKINDMWEILNHNVSTAEKKRLRDLQFLDELEELKVMQTHYILLSAEWKHAIK</sequence>
<keyword evidence="5 8" id="KW-0489">Methyltransferase</keyword>
<dbReference type="InterPro" id="IPR016651">
    <property type="entry name" value="LCMT1"/>
</dbReference>
<dbReference type="STRING" id="1071378.G0WEY3"/>
<feature type="binding site" evidence="9">
    <location>
        <position position="156"/>
    </location>
    <ligand>
        <name>S-adenosyl-L-methionine</name>
        <dbReference type="ChEBI" id="CHEBI:59789"/>
    </ligand>
</feature>
<dbReference type="GO" id="GO:0010506">
    <property type="term" value="P:regulation of autophagy"/>
    <property type="evidence" value="ECO:0007669"/>
    <property type="project" value="EnsemblFungi"/>
</dbReference>
<dbReference type="GO" id="GO:0018423">
    <property type="term" value="F:protein C-terminal leucine carboxyl O-methyltransferase activity"/>
    <property type="evidence" value="ECO:0007669"/>
    <property type="project" value="UniProtKB-EC"/>
</dbReference>
<keyword evidence="11" id="KW-1185">Reference proteome</keyword>
<dbReference type="GO" id="GO:0032259">
    <property type="term" value="P:methylation"/>
    <property type="evidence" value="ECO:0007669"/>
    <property type="project" value="UniProtKB-KW"/>
</dbReference>
<gene>
    <name evidence="10" type="primary">NDAI0H01700</name>
    <name evidence="10" type="ordered locus">NDAI_0H01700</name>
</gene>
<dbReference type="InterPro" id="IPR029063">
    <property type="entry name" value="SAM-dependent_MTases_sf"/>
</dbReference>
<evidence type="ECO:0000256" key="8">
    <source>
        <dbReference type="PIRNR" id="PIRNR016305"/>
    </source>
</evidence>
<dbReference type="Pfam" id="PF04072">
    <property type="entry name" value="LCM"/>
    <property type="match status" value="1"/>
</dbReference>
<dbReference type="EC" id="2.1.1.233" evidence="3 8"/>
<dbReference type="OrthoDB" id="203237at2759"/>
<dbReference type="PIRSF" id="PIRSF016305">
    <property type="entry name" value="LCM_mtfrase"/>
    <property type="match status" value="1"/>
</dbReference>
<dbReference type="HOGENOM" id="CLU_031312_1_0_1"/>
<evidence type="ECO:0000256" key="1">
    <source>
        <dbReference type="ARBA" id="ARBA00000724"/>
    </source>
</evidence>
<evidence type="ECO:0000256" key="9">
    <source>
        <dbReference type="PIRSR" id="PIRSR016305-1"/>
    </source>
</evidence>
<evidence type="ECO:0000256" key="3">
    <source>
        <dbReference type="ARBA" id="ARBA00012834"/>
    </source>
</evidence>
<organism evidence="10 11">
    <name type="scientific">Naumovozyma dairenensis (strain ATCC 10597 / BCRC 20456 / CBS 421 / NBRC 0211 / NRRL Y-12639)</name>
    <name type="common">Saccharomyces dairenensis</name>
    <dbReference type="NCBI Taxonomy" id="1071378"/>
    <lineage>
        <taxon>Eukaryota</taxon>
        <taxon>Fungi</taxon>
        <taxon>Dikarya</taxon>
        <taxon>Ascomycota</taxon>
        <taxon>Saccharomycotina</taxon>
        <taxon>Saccharomycetes</taxon>
        <taxon>Saccharomycetales</taxon>
        <taxon>Saccharomycetaceae</taxon>
        <taxon>Naumovozyma</taxon>
    </lineage>
</organism>
<dbReference type="EMBL" id="HE580274">
    <property type="protein sequence ID" value="CCD26344.1"/>
    <property type="molecule type" value="Genomic_DNA"/>
</dbReference>
<comment type="catalytic activity">
    <reaction evidence="1 8">
        <text>[phosphatase 2A protein]-C-terminal L-leucine + S-adenosyl-L-methionine = [phosphatase 2A protein]-C-terminal L-leucine methyl ester + S-adenosyl-L-homocysteine</text>
        <dbReference type="Rhea" id="RHEA:48544"/>
        <dbReference type="Rhea" id="RHEA-COMP:12134"/>
        <dbReference type="Rhea" id="RHEA-COMP:12135"/>
        <dbReference type="ChEBI" id="CHEBI:57856"/>
        <dbReference type="ChEBI" id="CHEBI:59789"/>
        <dbReference type="ChEBI" id="CHEBI:90516"/>
        <dbReference type="ChEBI" id="CHEBI:90517"/>
        <dbReference type="EC" id="2.1.1.233"/>
    </reaction>
</comment>
<keyword evidence="6 8" id="KW-0808">Transferase</keyword>
<dbReference type="GO" id="GO:0065003">
    <property type="term" value="P:protein-containing complex assembly"/>
    <property type="evidence" value="ECO:0007669"/>
    <property type="project" value="EnsemblFungi"/>
</dbReference>
<dbReference type="PANTHER" id="PTHR13600">
    <property type="entry name" value="LEUCINE CARBOXYL METHYLTRANSFERASE"/>
    <property type="match status" value="1"/>
</dbReference>
<evidence type="ECO:0000256" key="6">
    <source>
        <dbReference type="ARBA" id="ARBA00022679"/>
    </source>
</evidence>
<feature type="binding site" evidence="9">
    <location>
        <position position="67"/>
    </location>
    <ligand>
        <name>S-adenosyl-L-methionine</name>
        <dbReference type="ChEBI" id="CHEBI:59789"/>
    </ligand>
</feature>
<evidence type="ECO:0000256" key="2">
    <source>
        <dbReference type="ARBA" id="ARBA00010703"/>
    </source>
</evidence>
<keyword evidence="7 8" id="KW-0949">S-adenosyl-L-methionine</keyword>
<dbReference type="RefSeq" id="XP_003671587.1">
    <property type="nucleotide sequence ID" value="XM_003671539.1"/>
</dbReference>
<comment type="similarity">
    <text evidence="2 8">Belongs to the methyltransferase superfamily. LCMT family.</text>
</comment>
<dbReference type="KEGG" id="ndi:NDAI_0H01700"/>
<evidence type="ECO:0000256" key="5">
    <source>
        <dbReference type="ARBA" id="ARBA00022603"/>
    </source>
</evidence>
<dbReference type="Gene3D" id="3.40.50.150">
    <property type="entry name" value="Vaccinia Virus protein VP39"/>
    <property type="match status" value="1"/>
</dbReference>
<evidence type="ECO:0000313" key="10">
    <source>
        <dbReference type="EMBL" id="CCD26344.1"/>
    </source>
</evidence>
<reference evidence="10 11" key="1">
    <citation type="journal article" date="2011" name="Proc. Natl. Acad. Sci. U.S.A.">
        <title>Evolutionary erosion of yeast sex chromosomes by mating-type switching accidents.</title>
        <authorList>
            <person name="Gordon J.L."/>
            <person name="Armisen D."/>
            <person name="Proux-Wera E."/>
            <person name="Oheigeartaigh S.S."/>
            <person name="Byrne K.P."/>
            <person name="Wolfe K.H."/>
        </authorList>
    </citation>
    <scope>NUCLEOTIDE SEQUENCE [LARGE SCALE GENOMIC DNA]</scope>
    <source>
        <strain evidence="11">ATCC 10597 / BCRC 20456 / CBS 421 / NBRC 0211 / NRRL Y-12639</strain>
    </source>
</reference>
<feature type="binding site" evidence="9">
    <location>
        <begin position="130"/>
        <end position="131"/>
    </location>
    <ligand>
        <name>S-adenosyl-L-methionine</name>
        <dbReference type="ChEBI" id="CHEBI:59789"/>
    </ligand>
</feature>
<accession>G0WEY3</accession>
<evidence type="ECO:0000256" key="7">
    <source>
        <dbReference type="ARBA" id="ARBA00022691"/>
    </source>
</evidence>
<name>G0WEY3_NAUDC</name>
<feature type="binding site" evidence="9">
    <location>
        <position position="39"/>
    </location>
    <ligand>
        <name>S-adenosyl-L-methionine</name>
        <dbReference type="ChEBI" id="CHEBI:59789"/>
    </ligand>
</feature>
<dbReference type="GeneID" id="11495875"/>
<dbReference type="eggNOG" id="KOG2918">
    <property type="taxonomic scope" value="Eukaryota"/>
</dbReference>
<dbReference type="SUPFAM" id="SSF53335">
    <property type="entry name" value="S-adenosyl-L-methionine-dependent methyltransferases"/>
    <property type="match status" value="1"/>
</dbReference>